<dbReference type="InterPro" id="IPR006638">
    <property type="entry name" value="Elp3/MiaA/NifB-like_rSAM"/>
</dbReference>
<dbReference type="Proteomes" id="UP000600363">
    <property type="component" value="Unassembled WGS sequence"/>
</dbReference>
<dbReference type="EMBL" id="DUIH01000011">
    <property type="protein sequence ID" value="HIH69641.1"/>
    <property type="molecule type" value="Genomic_DNA"/>
</dbReference>
<comment type="cofactor">
    <cofactor evidence="1">
        <name>[4Fe-4S] cluster</name>
        <dbReference type="ChEBI" id="CHEBI:49883"/>
    </cofactor>
</comment>
<dbReference type="Gene3D" id="3.80.30.20">
    <property type="entry name" value="tm_1862 like domain"/>
    <property type="match status" value="1"/>
</dbReference>
<dbReference type="PROSITE" id="PS51332">
    <property type="entry name" value="B12_BINDING"/>
    <property type="match status" value="1"/>
</dbReference>
<dbReference type="GO" id="GO:0046872">
    <property type="term" value="F:metal ion binding"/>
    <property type="evidence" value="ECO:0007669"/>
    <property type="project" value="UniProtKB-KW"/>
</dbReference>
<proteinExistence type="predicted"/>
<evidence type="ECO:0000256" key="5">
    <source>
        <dbReference type="ARBA" id="ARBA00022723"/>
    </source>
</evidence>
<dbReference type="SFLD" id="SFLDS00029">
    <property type="entry name" value="Radical_SAM"/>
    <property type="match status" value="1"/>
</dbReference>
<evidence type="ECO:0000313" key="11">
    <source>
        <dbReference type="Proteomes" id="UP000600363"/>
    </source>
</evidence>
<dbReference type="GO" id="GO:0031419">
    <property type="term" value="F:cobalamin binding"/>
    <property type="evidence" value="ECO:0007669"/>
    <property type="project" value="InterPro"/>
</dbReference>
<evidence type="ECO:0000313" key="10">
    <source>
        <dbReference type="EMBL" id="HIH69641.1"/>
    </source>
</evidence>
<sequence>MKVALVNPPRFGGIPVIREDRCEITDRGSLVPPYSLIQIAAQLKEHQLIVIDANGMNMSHEQLRKRLEAFCPDVVVFRFTPTTFDNDMEVAKIAKQLREDTLTIGMCWTLRQFAERVLRERPELDIYVVGDYEVVVSRLLEVLEQGGDVRKVEGVAFFEDGEFVITPSCHAAFDYDSLPMPAYEYLPPLSTYHINTRHGSPFTIMYTSKGCPYNCIYCTVRRTVWKGRSAQSILDEIRYLKEHHGIRTISFFDETFTFDRERVVELCEGLCEEGLNIRWYCNTRVDHVDAELLRLMRRAGCRGMSFGAESGSDEILKRAKKGATAEQTERAVRLARAAGIKTYLSFMFGLPGESWDTVHETIEFVGRVLPNGAQFNIAVPYPSTELYEHALEKGYIPRELDWRQLFQHRSVMRTEHMSQEELEQARRLAYRSLYFNPRWILSNVLFVLREPTEAPLAVKYYLKSLKNLLVHNMEHAH</sequence>
<dbReference type="Pfam" id="PF02310">
    <property type="entry name" value="B12-binding"/>
    <property type="match status" value="1"/>
</dbReference>
<evidence type="ECO:0000256" key="4">
    <source>
        <dbReference type="ARBA" id="ARBA00022691"/>
    </source>
</evidence>
<evidence type="ECO:0000256" key="7">
    <source>
        <dbReference type="ARBA" id="ARBA00023014"/>
    </source>
</evidence>
<dbReference type="InterPro" id="IPR023404">
    <property type="entry name" value="rSAM_horseshoe"/>
</dbReference>
<evidence type="ECO:0000259" key="9">
    <source>
        <dbReference type="PROSITE" id="PS51918"/>
    </source>
</evidence>
<keyword evidence="2" id="KW-0489">Methyltransferase</keyword>
<dbReference type="SMART" id="SM00729">
    <property type="entry name" value="Elp3"/>
    <property type="match status" value="1"/>
</dbReference>
<organism evidence="10 11">
    <name type="scientific">Methermicoccus shengliensis</name>
    <dbReference type="NCBI Taxonomy" id="660064"/>
    <lineage>
        <taxon>Archaea</taxon>
        <taxon>Methanobacteriati</taxon>
        <taxon>Methanobacteriota</taxon>
        <taxon>Stenosarchaea group</taxon>
        <taxon>Methanomicrobia</taxon>
        <taxon>Methanosarcinales</taxon>
        <taxon>Methermicoccaceae</taxon>
        <taxon>Methermicoccus</taxon>
    </lineage>
</organism>
<keyword evidence="5" id="KW-0479">Metal-binding</keyword>
<dbReference type="Pfam" id="PF04055">
    <property type="entry name" value="Radical_SAM"/>
    <property type="match status" value="1"/>
</dbReference>
<keyword evidence="3" id="KW-0808">Transferase</keyword>
<reference evidence="10" key="1">
    <citation type="journal article" date="2020" name="bioRxiv">
        <title>A rank-normalized archaeal taxonomy based on genome phylogeny resolves widespread incomplete and uneven classifications.</title>
        <authorList>
            <person name="Rinke C."/>
            <person name="Chuvochina M."/>
            <person name="Mussig A.J."/>
            <person name="Chaumeil P.-A."/>
            <person name="Waite D.W."/>
            <person name="Whitman W.B."/>
            <person name="Parks D.H."/>
            <person name="Hugenholtz P."/>
        </authorList>
    </citation>
    <scope>NUCLEOTIDE SEQUENCE</scope>
    <source>
        <strain evidence="10">UBA12518</strain>
    </source>
</reference>
<dbReference type="SFLD" id="SFLDG01123">
    <property type="entry name" value="methyltransferase_(Class_B)"/>
    <property type="match status" value="1"/>
</dbReference>
<keyword evidence="6" id="KW-0408">Iron</keyword>
<dbReference type="GO" id="GO:0051539">
    <property type="term" value="F:4 iron, 4 sulfur cluster binding"/>
    <property type="evidence" value="ECO:0007669"/>
    <property type="project" value="UniProtKB-KW"/>
</dbReference>
<protein>
    <submittedName>
        <fullName evidence="10">B12-binding domain-containing radical SAM protein</fullName>
    </submittedName>
</protein>
<dbReference type="AlphaFoldDB" id="A0A832RWH8"/>
<evidence type="ECO:0000256" key="6">
    <source>
        <dbReference type="ARBA" id="ARBA00023004"/>
    </source>
</evidence>
<dbReference type="PANTHER" id="PTHR43409:SF7">
    <property type="entry name" value="BLL1977 PROTEIN"/>
    <property type="match status" value="1"/>
</dbReference>
<dbReference type="InterPro" id="IPR007197">
    <property type="entry name" value="rSAM"/>
</dbReference>
<dbReference type="PANTHER" id="PTHR43409">
    <property type="entry name" value="ANAEROBIC MAGNESIUM-PROTOPORPHYRIN IX MONOMETHYL ESTER CYCLASE-RELATED"/>
    <property type="match status" value="1"/>
</dbReference>
<dbReference type="SUPFAM" id="SSF102114">
    <property type="entry name" value="Radical SAM enzymes"/>
    <property type="match status" value="1"/>
</dbReference>
<dbReference type="GO" id="GO:0003824">
    <property type="term" value="F:catalytic activity"/>
    <property type="evidence" value="ECO:0007669"/>
    <property type="project" value="InterPro"/>
</dbReference>
<name>A0A832RWH8_9EURY</name>
<comment type="caution">
    <text evidence="10">The sequence shown here is derived from an EMBL/GenBank/DDBJ whole genome shotgun (WGS) entry which is preliminary data.</text>
</comment>
<dbReference type="PROSITE" id="PS51918">
    <property type="entry name" value="RADICAL_SAM"/>
    <property type="match status" value="1"/>
</dbReference>
<accession>A0A832RWH8</accession>
<dbReference type="Gene3D" id="3.40.50.280">
    <property type="entry name" value="Cobalamin-binding domain"/>
    <property type="match status" value="1"/>
</dbReference>
<evidence type="ECO:0000256" key="2">
    <source>
        <dbReference type="ARBA" id="ARBA00022603"/>
    </source>
</evidence>
<evidence type="ECO:0000256" key="1">
    <source>
        <dbReference type="ARBA" id="ARBA00001966"/>
    </source>
</evidence>
<keyword evidence="4" id="KW-0949">S-adenosyl-L-methionine</keyword>
<dbReference type="CDD" id="cd01335">
    <property type="entry name" value="Radical_SAM"/>
    <property type="match status" value="1"/>
</dbReference>
<gene>
    <name evidence="10" type="ORF">HA299_03350</name>
</gene>
<dbReference type="InterPro" id="IPR006158">
    <property type="entry name" value="Cobalamin-bd"/>
</dbReference>
<feature type="domain" description="B12-binding" evidence="8">
    <location>
        <begin position="19"/>
        <end position="150"/>
    </location>
</feature>
<feature type="domain" description="Radical SAM core" evidence="9">
    <location>
        <begin position="197"/>
        <end position="415"/>
    </location>
</feature>
<dbReference type="InterPro" id="IPR058240">
    <property type="entry name" value="rSAM_sf"/>
</dbReference>
<dbReference type="SFLD" id="SFLDG01082">
    <property type="entry name" value="B12-binding_domain_containing"/>
    <property type="match status" value="1"/>
</dbReference>
<dbReference type="RefSeq" id="WP_042687460.1">
    <property type="nucleotide sequence ID" value="NZ_DUIH01000011.1"/>
</dbReference>
<dbReference type="InterPro" id="IPR034466">
    <property type="entry name" value="Methyltransferase_Class_B"/>
</dbReference>
<keyword evidence="7" id="KW-0411">Iron-sulfur</keyword>
<dbReference type="InterPro" id="IPR051198">
    <property type="entry name" value="BchE-like"/>
</dbReference>
<evidence type="ECO:0000259" key="8">
    <source>
        <dbReference type="PROSITE" id="PS51332"/>
    </source>
</evidence>
<evidence type="ECO:0000256" key="3">
    <source>
        <dbReference type="ARBA" id="ARBA00022679"/>
    </source>
</evidence>